<dbReference type="InterPro" id="IPR011330">
    <property type="entry name" value="Glyco_hydro/deAcase_b/a-brl"/>
</dbReference>
<dbReference type="Proteomes" id="UP001600165">
    <property type="component" value="Unassembled WGS sequence"/>
</dbReference>
<dbReference type="GO" id="GO:0016787">
    <property type="term" value="F:hydrolase activity"/>
    <property type="evidence" value="ECO:0007669"/>
    <property type="project" value="UniProtKB-KW"/>
</dbReference>
<name>A0ABW6IDU3_9CYAN</name>
<protein>
    <submittedName>
        <fullName evidence="1">Glycosyl hydrolase family 57</fullName>
    </submittedName>
</protein>
<dbReference type="SUPFAM" id="SSF88713">
    <property type="entry name" value="Glycoside hydrolase/deacetylase"/>
    <property type="match status" value="1"/>
</dbReference>
<comment type="caution">
    <text evidence="1">The sequence shown here is derived from an EMBL/GenBank/DDBJ whole genome shotgun (WGS) entry which is preliminary data.</text>
</comment>
<keyword evidence="1" id="KW-0378">Hydrolase</keyword>
<evidence type="ECO:0000313" key="2">
    <source>
        <dbReference type="Proteomes" id="UP001600165"/>
    </source>
</evidence>
<keyword evidence="2" id="KW-1185">Reference proteome</keyword>
<organism evidence="1 2">
    <name type="scientific">Almyronema epifaneia S1</name>
    <dbReference type="NCBI Taxonomy" id="2991925"/>
    <lineage>
        <taxon>Bacteria</taxon>
        <taxon>Bacillati</taxon>
        <taxon>Cyanobacteriota</taxon>
        <taxon>Cyanophyceae</taxon>
        <taxon>Nodosilineales</taxon>
        <taxon>Nodosilineaceae</taxon>
        <taxon>Almyronema</taxon>
        <taxon>Almyronema epifaneia</taxon>
    </lineage>
</organism>
<dbReference type="EMBL" id="JBHZOL010000064">
    <property type="protein sequence ID" value="MFE4106358.1"/>
    <property type="molecule type" value="Genomic_DNA"/>
</dbReference>
<dbReference type="RefSeq" id="WP_377964036.1">
    <property type="nucleotide sequence ID" value="NZ_JBHZOL010000064.1"/>
</dbReference>
<dbReference type="PANTHER" id="PTHR36306:SF5">
    <property type="entry name" value="SLR1535 PROTEIN"/>
    <property type="match status" value="1"/>
</dbReference>
<dbReference type="Gene3D" id="3.20.110.20">
    <property type="match status" value="1"/>
</dbReference>
<dbReference type="InterPro" id="IPR052046">
    <property type="entry name" value="GH57_Enzymes"/>
</dbReference>
<sequence length="500" mass="56245">MIAQAPNPPLPQLDEIRNGLPNICGWEAAIATVTNHSEPVFLPITNLNLDHISAGFACALHMHQPTIPAGREGQLIGNLQHMFEHPQDGDNHNASVFAECYRRMGDFIPEIVHNGGNPRIMLDYSGNLLWSLRQMGRDDVIDNLKRITCDPQYFPYVEWLGTLWSHAVVPSTPIPDIKLHIQAWQQHFAAIFGYDALRRVKGFSPPEMHLPNHPDTLFEYVKALKDCGYRWLLVQEHSVERLDGSGLWHEHKYIPNRLIARNCQGETTDITVLIKTQGSDTKLVAQMQPYHEAKGRSRQLIGQIQVPGCVSQIADGENGGVMMNEFPRDFPPVWYDIKTNGRSTTGVVGINGTEYIELIEAAGVNPSDYPTCQAVHQHKIWQRLDPDQATPEAVTAIIQDLQTNDTSFSMDGASWTNDLSWVRGYENVLGPMTQLSALFHQKYDPLVQADPGVTQQAHYQAALLPVLLLETSCFRYWGQGVWTDYANEIYQRGKAILQAQ</sequence>
<accession>A0ABW6IDU3</accession>
<evidence type="ECO:0000313" key="1">
    <source>
        <dbReference type="EMBL" id="MFE4106358.1"/>
    </source>
</evidence>
<dbReference type="PANTHER" id="PTHR36306">
    <property type="entry name" value="ALPHA-AMYLASE-RELATED-RELATED"/>
    <property type="match status" value="1"/>
</dbReference>
<gene>
    <name evidence="1" type="ORF">ACFVKH_08730</name>
</gene>
<proteinExistence type="predicted"/>
<reference evidence="1 2" key="1">
    <citation type="submission" date="2024-10" db="EMBL/GenBank/DDBJ databases">
        <authorList>
            <person name="Ratan Roy A."/>
            <person name="Morales Sandoval P.H."/>
            <person name="De Los Santos Villalobos S."/>
            <person name="Chakraborty S."/>
            <person name="Mukherjee J."/>
        </authorList>
    </citation>
    <scope>NUCLEOTIDE SEQUENCE [LARGE SCALE GENOMIC DNA]</scope>
    <source>
        <strain evidence="1 2">S1</strain>
    </source>
</reference>